<reference evidence="9 10" key="1">
    <citation type="journal article" date="2012" name="J. Bacteriol.">
        <title>Genome sequence of an alkane-degrading bacterium, Alcanivorax pacificus type strain W11-5, isolated from deep sea sediment.</title>
        <authorList>
            <person name="Lai Q."/>
            <person name="Shao Z."/>
        </authorList>
    </citation>
    <scope>NUCLEOTIDE SEQUENCE [LARGE SCALE GENOMIC DNA]</scope>
    <source>
        <strain evidence="9 10">W11-5</strain>
    </source>
</reference>
<evidence type="ECO:0000256" key="2">
    <source>
        <dbReference type="ARBA" id="ARBA00022723"/>
    </source>
</evidence>
<dbReference type="InterPro" id="IPR051156">
    <property type="entry name" value="Mito/Outer_Membr_Metalloprot"/>
</dbReference>
<dbReference type="AlphaFoldDB" id="A0A0B4XQE6"/>
<dbReference type="PANTHER" id="PTHR22726:SF1">
    <property type="entry name" value="METALLOENDOPEPTIDASE OMA1, MITOCHONDRIAL"/>
    <property type="match status" value="1"/>
</dbReference>
<dbReference type="Gene3D" id="3.30.2010.10">
    <property type="entry name" value="Metalloproteases ('zincins'), catalytic domain"/>
    <property type="match status" value="1"/>
</dbReference>
<evidence type="ECO:0000256" key="7">
    <source>
        <dbReference type="SAM" id="Phobius"/>
    </source>
</evidence>
<gene>
    <name evidence="9" type="ORF">S7S_12890</name>
</gene>
<evidence type="ECO:0000256" key="4">
    <source>
        <dbReference type="ARBA" id="ARBA00022833"/>
    </source>
</evidence>
<dbReference type="GO" id="GO:0051603">
    <property type="term" value="P:proteolysis involved in protein catabolic process"/>
    <property type="evidence" value="ECO:0007669"/>
    <property type="project" value="TreeGrafter"/>
</dbReference>
<comment type="cofactor">
    <cofactor evidence="6">
        <name>Zn(2+)</name>
        <dbReference type="ChEBI" id="CHEBI:29105"/>
    </cofactor>
    <text evidence="6">Binds 1 zinc ion per subunit.</text>
</comment>
<dbReference type="HOGENOM" id="CLU_029002_0_3_6"/>
<dbReference type="OrthoDB" id="9810445at2"/>
<keyword evidence="7" id="KW-1133">Transmembrane helix</keyword>
<dbReference type="GO" id="GO:0016020">
    <property type="term" value="C:membrane"/>
    <property type="evidence" value="ECO:0007669"/>
    <property type="project" value="TreeGrafter"/>
</dbReference>
<dbReference type="InterPro" id="IPR001915">
    <property type="entry name" value="Peptidase_M48"/>
</dbReference>
<sequence>MRLPEGNPRPPEHINNPPSSALLEFAWLLGAVALAVVGITLVLLLLARQLAPHIPFAWEVAVTEHLTDESPPDPRSQALDTLAAALAQAGGVSEDIRIRAHYMDADLPNAFATLGGHVFITRGLLQNVSSENALAMVLAHEIGHVHYRDPAALLSRQAVLAVVWAVATGDTGGAGVQQALMQAGMLTSLSFDRDMERRADRFALDTLKAYYGHAAGAEEFFQHIRDHYDESEWETLFRSHPLTQERLDRLAGEVPATPVTLAPLPDVLQFE</sequence>
<evidence type="ECO:0000256" key="3">
    <source>
        <dbReference type="ARBA" id="ARBA00022801"/>
    </source>
</evidence>
<evidence type="ECO:0000256" key="5">
    <source>
        <dbReference type="ARBA" id="ARBA00023049"/>
    </source>
</evidence>
<keyword evidence="1 6" id="KW-0645">Protease</keyword>
<keyword evidence="10" id="KW-1185">Reference proteome</keyword>
<dbReference type="GO" id="GO:0004222">
    <property type="term" value="F:metalloendopeptidase activity"/>
    <property type="evidence" value="ECO:0007669"/>
    <property type="project" value="InterPro"/>
</dbReference>
<name>A0A0B4XQE6_9GAMM</name>
<dbReference type="STRING" id="391936.S7S_12890"/>
<dbReference type="RefSeq" id="WP_008738487.1">
    <property type="nucleotide sequence ID" value="NZ_CP004387.1"/>
</dbReference>
<evidence type="ECO:0000256" key="1">
    <source>
        <dbReference type="ARBA" id="ARBA00022670"/>
    </source>
</evidence>
<dbReference type="Pfam" id="PF01435">
    <property type="entry name" value="Peptidase_M48"/>
    <property type="match status" value="1"/>
</dbReference>
<keyword evidence="4 6" id="KW-0862">Zinc</keyword>
<keyword evidence="7" id="KW-0812">Transmembrane</keyword>
<dbReference type="GO" id="GO:0046872">
    <property type="term" value="F:metal ion binding"/>
    <property type="evidence" value="ECO:0007669"/>
    <property type="project" value="UniProtKB-KW"/>
</dbReference>
<dbReference type="Proteomes" id="UP000006764">
    <property type="component" value="Chromosome"/>
</dbReference>
<dbReference type="PANTHER" id="PTHR22726">
    <property type="entry name" value="METALLOENDOPEPTIDASE OMA1"/>
    <property type="match status" value="1"/>
</dbReference>
<comment type="similarity">
    <text evidence="6">Belongs to the peptidase M48 family.</text>
</comment>
<evidence type="ECO:0000256" key="6">
    <source>
        <dbReference type="RuleBase" id="RU003983"/>
    </source>
</evidence>
<protein>
    <submittedName>
        <fullName evidence="9">Peptidase M48 Ste24p</fullName>
    </submittedName>
</protein>
<feature type="transmembrane region" description="Helical" evidence="7">
    <location>
        <begin position="25"/>
        <end position="46"/>
    </location>
</feature>
<organism evidence="9 10">
    <name type="scientific">Isoalcanivorax pacificus W11-5</name>
    <dbReference type="NCBI Taxonomy" id="391936"/>
    <lineage>
        <taxon>Bacteria</taxon>
        <taxon>Pseudomonadati</taxon>
        <taxon>Pseudomonadota</taxon>
        <taxon>Gammaproteobacteria</taxon>
        <taxon>Oceanospirillales</taxon>
        <taxon>Alcanivoracaceae</taxon>
        <taxon>Isoalcanivorax</taxon>
    </lineage>
</organism>
<evidence type="ECO:0000259" key="8">
    <source>
        <dbReference type="Pfam" id="PF01435"/>
    </source>
</evidence>
<dbReference type="EMBL" id="CP004387">
    <property type="protein sequence ID" value="AJD48990.1"/>
    <property type="molecule type" value="Genomic_DNA"/>
</dbReference>
<feature type="domain" description="Peptidase M48" evidence="8">
    <location>
        <begin position="78"/>
        <end position="252"/>
    </location>
</feature>
<accession>A0A0B4XQE6</accession>
<proteinExistence type="inferred from homology"/>
<keyword evidence="2" id="KW-0479">Metal-binding</keyword>
<keyword evidence="3 6" id="KW-0378">Hydrolase</keyword>
<keyword evidence="7" id="KW-0472">Membrane</keyword>
<keyword evidence="5 6" id="KW-0482">Metalloprotease</keyword>
<dbReference type="CDD" id="cd07332">
    <property type="entry name" value="M48C_Oma1_like"/>
    <property type="match status" value="1"/>
</dbReference>
<evidence type="ECO:0000313" key="10">
    <source>
        <dbReference type="Proteomes" id="UP000006764"/>
    </source>
</evidence>
<dbReference type="KEGG" id="apac:S7S_12890"/>
<evidence type="ECO:0000313" key="9">
    <source>
        <dbReference type="EMBL" id="AJD48990.1"/>
    </source>
</evidence>